<evidence type="ECO:0000256" key="3">
    <source>
        <dbReference type="ARBA" id="ARBA00022722"/>
    </source>
</evidence>
<evidence type="ECO:0000256" key="4">
    <source>
        <dbReference type="ARBA" id="ARBA00022759"/>
    </source>
</evidence>
<keyword evidence="4" id="KW-0255">Endonuclease</keyword>
<organism evidence="11">
    <name type="scientific">Tanacetum cinerariifolium</name>
    <name type="common">Dalmatian daisy</name>
    <name type="synonym">Chrysanthemum cinerariifolium</name>
    <dbReference type="NCBI Taxonomy" id="118510"/>
    <lineage>
        <taxon>Eukaryota</taxon>
        <taxon>Viridiplantae</taxon>
        <taxon>Streptophyta</taxon>
        <taxon>Embryophyta</taxon>
        <taxon>Tracheophyta</taxon>
        <taxon>Spermatophyta</taxon>
        <taxon>Magnoliopsida</taxon>
        <taxon>eudicotyledons</taxon>
        <taxon>Gunneridae</taxon>
        <taxon>Pentapetalae</taxon>
        <taxon>asterids</taxon>
        <taxon>campanulids</taxon>
        <taxon>Asterales</taxon>
        <taxon>Asteraceae</taxon>
        <taxon>Asteroideae</taxon>
        <taxon>Anthemideae</taxon>
        <taxon>Anthemidinae</taxon>
        <taxon>Tanacetum</taxon>
    </lineage>
</organism>
<dbReference type="Pfam" id="PF03732">
    <property type="entry name" value="Retrotrans_gag"/>
    <property type="match status" value="1"/>
</dbReference>
<evidence type="ECO:0000259" key="8">
    <source>
        <dbReference type="Pfam" id="PF03732"/>
    </source>
</evidence>
<dbReference type="GO" id="GO:0004519">
    <property type="term" value="F:endonuclease activity"/>
    <property type="evidence" value="ECO:0007669"/>
    <property type="project" value="UniProtKB-KW"/>
</dbReference>
<dbReference type="EMBL" id="BKCJ010009863">
    <property type="protein sequence ID" value="GEU88978.1"/>
    <property type="molecule type" value="Genomic_DNA"/>
</dbReference>
<dbReference type="GO" id="GO:0003964">
    <property type="term" value="F:RNA-directed DNA polymerase activity"/>
    <property type="evidence" value="ECO:0007669"/>
    <property type="project" value="UniProtKB-KW"/>
</dbReference>
<dbReference type="PANTHER" id="PTHR37984:SF5">
    <property type="entry name" value="PROTEIN NYNRIN-LIKE"/>
    <property type="match status" value="1"/>
</dbReference>
<feature type="domain" description="Retrotransposon gag" evidence="8">
    <location>
        <begin position="119"/>
        <end position="212"/>
    </location>
</feature>
<feature type="compositionally biased region" description="Basic and acidic residues" evidence="7">
    <location>
        <begin position="485"/>
        <end position="496"/>
    </location>
</feature>
<feature type="domain" description="Reverse transcriptase RNase H-like" evidence="9">
    <location>
        <begin position="883"/>
        <end position="985"/>
    </location>
</feature>
<keyword evidence="1" id="KW-0808">Transferase</keyword>
<dbReference type="InterPro" id="IPR021109">
    <property type="entry name" value="Peptidase_aspartic_dom_sf"/>
</dbReference>
<dbReference type="Pfam" id="PF17917">
    <property type="entry name" value="RT_RNaseH"/>
    <property type="match status" value="1"/>
</dbReference>
<dbReference type="Pfam" id="PF17921">
    <property type="entry name" value="Integrase_H2C2"/>
    <property type="match status" value="1"/>
</dbReference>
<dbReference type="InterPro" id="IPR041588">
    <property type="entry name" value="Integrase_H2C2"/>
</dbReference>
<keyword evidence="2" id="KW-0548">Nucleotidyltransferase</keyword>
<dbReference type="InterPro" id="IPR041373">
    <property type="entry name" value="RT_RNaseH"/>
</dbReference>
<evidence type="ECO:0000259" key="10">
    <source>
        <dbReference type="Pfam" id="PF17921"/>
    </source>
</evidence>
<dbReference type="Gene3D" id="1.10.340.70">
    <property type="match status" value="1"/>
</dbReference>
<dbReference type="Gene3D" id="2.40.70.10">
    <property type="entry name" value="Acid Proteases"/>
    <property type="match status" value="1"/>
</dbReference>
<feature type="region of interest" description="Disordered" evidence="7">
    <location>
        <begin position="360"/>
        <end position="398"/>
    </location>
</feature>
<feature type="region of interest" description="Disordered" evidence="7">
    <location>
        <begin position="471"/>
        <end position="497"/>
    </location>
</feature>
<dbReference type="CDD" id="cd00303">
    <property type="entry name" value="retropepsin_like"/>
    <property type="match status" value="1"/>
</dbReference>
<reference evidence="11" key="1">
    <citation type="journal article" date="2019" name="Sci. Rep.">
        <title>Draft genome of Tanacetum cinerariifolium, the natural source of mosquito coil.</title>
        <authorList>
            <person name="Yamashiro T."/>
            <person name="Shiraishi A."/>
            <person name="Satake H."/>
            <person name="Nakayama K."/>
        </authorList>
    </citation>
    <scope>NUCLEOTIDE SEQUENCE</scope>
</reference>
<gene>
    <name evidence="11" type="ORF">Tci_060956</name>
</gene>
<evidence type="ECO:0000256" key="5">
    <source>
        <dbReference type="ARBA" id="ARBA00022801"/>
    </source>
</evidence>
<sequence>MRTRRSYLPITTNVTIPRRRQRKQTSNVVEPEFKTIVEMPDNRTMAQMLQAPIEGYEDAIVVPPINANNFELKQTLINLVQSNQFTGRQDPHNHLRFFNKVTSTFRHPEVPNTTIKLLLFPFSLEGEARTWLDKEPPHSILTSEDLVSKFINQFFPPSKTTYLRNEITNFLQKPNETFNEAWEHFKDLLRQCPHYGFSELHQLDIFYNALNPNDQDALDFAPGGNFLDKIPRECLSIIESKSKVQYSRSRVTDSRANTNALPSSSSPSNSFDLQQIAASLEDKLDIRMSRFEKSLNDMKASFVTPNAPIKAVEEVCVTCGANHSYNHCPLTRGNEFPIFHDNIQQFQTTAVGNFIQGNRNQNVSNQMRPPGFKQPNQNNQNRYQGNNFNSNHNQNRQNNQGIVHQNTQQRALTYQAPDFQKKFEKKQDDFQNQMMNFMQNLYNNKPSSSTSLSSNTIPNLRNEAKAITTRSGISYDGPPIPPPGVEKEPKVTKDTELPSTKDIQPLSVQVQEKDDEPIKKPSIVIPKAKANLPYPPRLAKEKLREKDDILAAKFMEIFRDLHFELSFADALIHMPKFAPMFKKLPTLNDIKMVLELADKTISKPTGVADNVFMKVGKFYFPADFVVLDFIADPRVPLILGRPFLSTAHALIDVYKGEITLRHDDPSLTLKCVLGFSNVVANDNSTPYFEPIVSNSSPTLTPFNESDFYLEEIEDCLNNDSNPKEIEDFEFDMERYILILEALLNSDPEPSPNQKDYFPKAHNDLKLIEPKNDKSFDDEPPEVELKELPPHLEYAFLVLKSRKKVIAWKLTDIKGIDLEFCSHKILLEDDYSPKVQSQRRVNPKIHDVIKKEVEKLLDAGLIYPISDSPWEKLTEAPILIAPNWDQPFELMCDASDFAVGAVLGQRIEKHFRPIHYASKTIAQAESNYTTTEKEMLAVVYAFEKFRSYLIMNKSIVYTDHSALKYLFSKKDAKSRFLRWILLLQEFDFKVIDAKGAENYAADHFSRLKNPYENVFDPKEINETFPLETLNKVAHHDQSTPWFADFANYHAGKFIIKGMTTQQKQNFYKDVKHYFWDDPYLFKICVDQVIWQCVAGQEAVDILTACHSEPTGRHYRANYTAKKVFDSGFYWLTIYKDAFELVKHCDSCQRQGKISRKDEMPQNSIQTSGQVEVTNHGLKRILKRMAGENRALWSDKLEDALWAFRKTFKTPIGSTPYRLVYGKSCHLPLELEHKAFWALKHANFDFKTAGDHLLLFNSRLKIFSRKLKSRWSGPFMVTEVYPYGTAKLAHANGSNFKVNCHRLKHYHGGDAPPVEIPDLQTFPKDN</sequence>
<dbReference type="Gene3D" id="3.10.20.370">
    <property type="match status" value="1"/>
</dbReference>
<evidence type="ECO:0000256" key="6">
    <source>
        <dbReference type="ARBA" id="ARBA00022918"/>
    </source>
</evidence>
<keyword evidence="3" id="KW-0540">Nuclease</keyword>
<keyword evidence="5" id="KW-0378">Hydrolase</keyword>
<comment type="caution">
    <text evidence="11">The sequence shown here is derived from an EMBL/GenBank/DDBJ whole genome shotgun (WGS) entry which is preliminary data.</text>
</comment>
<dbReference type="SUPFAM" id="SSF53098">
    <property type="entry name" value="Ribonuclease H-like"/>
    <property type="match status" value="1"/>
</dbReference>
<feature type="region of interest" description="Disordered" evidence="7">
    <location>
        <begin position="248"/>
        <end position="270"/>
    </location>
</feature>
<dbReference type="InterPro" id="IPR036397">
    <property type="entry name" value="RNaseH_sf"/>
</dbReference>
<feature type="compositionally biased region" description="Polar residues" evidence="7">
    <location>
        <begin position="248"/>
        <end position="261"/>
    </location>
</feature>
<dbReference type="InterPro" id="IPR012337">
    <property type="entry name" value="RNaseH-like_sf"/>
</dbReference>
<name>A0A6L2NRK4_TANCI</name>
<dbReference type="Gene3D" id="3.10.10.10">
    <property type="entry name" value="HIV Type 1 Reverse Transcriptase, subunit A, domain 1"/>
    <property type="match status" value="1"/>
</dbReference>
<accession>A0A6L2NRK4</accession>
<dbReference type="InterPro" id="IPR005162">
    <property type="entry name" value="Retrotrans_gag_dom"/>
</dbReference>
<dbReference type="GO" id="GO:0003676">
    <property type="term" value="F:nucleic acid binding"/>
    <property type="evidence" value="ECO:0007669"/>
    <property type="project" value="InterPro"/>
</dbReference>
<evidence type="ECO:0000259" key="9">
    <source>
        <dbReference type="Pfam" id="PF17917"/>
    </source>
</evidence>
<dbReference type="FunFam" id="3.10.20.370:FF:000001">
    <property type="entry name" value="Retrovirus-related Pol polyprotein from transposon 17.6-like protein"/>
    <property type="match status" value="1"/>
</dbReference>
<feature type="compositionally biased region" description="Low complexity" evidence="7">
    <location>
        <begin position="374"/>
        <end position="398"/>
    </location>
</feature>
<proteinExistence type="predicted"/>
<dbReference type="PANTHER" id="PTHR37984">
    <property type="entry name" value="PROTEIN CBG26694"/>
    <property type="match status" value="1"/>
</dbReference>
<dbReference type="InterPro" id="IPR050951">
    <property type="entry name" value="Retrovirus_Pol_polyprotein"/>
</dbReference>
<evidence type="ECO:0000256" key="7">
    <source>
        <dbReference type="SAM" id="MobiDB-lite"/>
    </source>
</evidence>
<feature type="domain" description="Integrase zinc-binding" evidence="10">
    <location>
        <begin position="1098"/>
        <end position="1149"/>
    </location>
</feature>
<dbReference type="Gene3D" id="3.30.420.10">
    <property type="entry name" value="Ribonuclease H-like superfamily/Ribonuclease H"/>
    <property type="match status" value="1"/>
</dbReference>
<dbReference type="CDD" id="cd09274">
    <property type="entry name" value="RNase_HI_RT_Ty3"/>
    <property type="match status" value="1"/>
</dbReference>
<evidence type="ECO:0000256" key="2">
    <source>
        <dbReference type="ARBA" id="ARBA00022695"/>
    </source>
</evidence>
<dbReference type="GO" id="GO:0016787">
    <property type="term" value="F:hydrolase activity"/>
    <property type="evidence" value="ECO:0007669"/>
    <property type="project" value="UniProtKB-KW"/>
</dbReference>
<keyword evidence="6 11" id="KW-0695">RNA-directed DNA polymerase</keyword>
<protein>
    <submittedName>
        <fullName evidence="11">Reverse transcriptase domain-containing protein</fullName>
    </submittedName>
</protein>
<evidence type="ECO:0000256" key="1">
    <source>
        <dbReference type="ARBA" id="ARBA00022679"/>
    </source>
</evidence>
<evidence type="ECO:0000313" key="11">
    <source>
        <dbReference type="EMBL" id="GEU88978.1"/>
    </source>
</evidence>
<dbReference type="SUPFAM" id="SSF56672">
    <property type="entry name" value="DNA/RNA polymerases"/>
    <property type="match status" value="1"/>
</dbReference>
<dbReference type="InterPro" id="IPR043502">
    <property type="entry name" value="DNA/RNA_pol_sf"/>
</dbReference>